<sequence length="121" mass="13149">MKIRILFIVICAMLWNISASSAWAQSYLDIEELSEELSTPQESSQPLNDALIATKINAELTIAEGIKSGDIEVEVVEGIVFLSGTQPNETLIRKAEDIALSIKNVKGVDSSNLVVETSQVD</sequence>
<evidence type="ECO:0000256" key="1">
    <source>
        <dbReference type="SAM" id="SignalP"/>
    </source>
</evidence>
<gene>
    <name evidence="3" type="ORF">Nstercoris_01792</name>
</gene>
<feature type="chain" id="PRO_5021314173" description="BON domain-containing protein" evidence="1">
    <location>
        <begin position="25"/>
        <end position="121"/>
    </location>
</feature>
<dbReference type="InterPro" id="IPR007055">
    <property type="entry name" value="BON_dom"/>
</dbReference>
<dbReference type="AlphaFoldDB" id="A0A4Y1YNC6"/>
<dbReference type="Gene3D" id="3.30.1340.30">
    <property type="match status" value="1"/>
</dbReference>
<feature type="signal peptide" evidence="1">
    <location>
        <begin position="1"/>
        <end position="24"/>
    </location>
</feature>
<evidence type="ECO:0000313" key="3">
    <source>
        <dbReference type="EMBL" id="BBL35524.1"/>
    </source>
</evidence>
<dbReference type="InterPro" id="IPR014004">
    <property type="entry name" value="Transpt-assoc_nodulatn_dom_bac"/>
</dbReference>
<keyword evidence="4" id="KW-1185">Reference proteome</keyword>
<dbReference type="KEGG" id="nst:Nstercoris_01792"/>
<keyword evidence="1" id="KW-0732">Signal</keyword>
<evidence type="ECO:0000259" key="2">
    <source>
        <dbReference type="PROSITE" id="PS50914"/>
    </source>
</evidence>
<reference evidence="3 4" key="1">
    <citation type="submission" date="2019-06" db="EMBL/GenBank/DDBJ databases">
        <title>Nitrosomonas stercoris KYUHI-S whole genome shotgun sequence.</title>
        <authorList>
            <person name="Nakagawa T."/>
            <person name="Tsuchiya Y."/>
            <person name="Takahashi R."/>
        </authorList>
    </citation>
    <scope>NUCLEOTIDE SEQUENCE [LARGE SCALE GENOMIC DNA]</scope>
    <source>
        <strain evidence="3 4">KYUHI-S</strain>
    </source>
</reference>
<proteinExistence type="predicted"/>
<dbReference type="SMART" id="SM00749">
    <property type="entry name" value="BON"/>
    <property type="match status" value="1"/>
</dbReference>
<protein>
    <recommendedName>
        <fullName evidence="2">BON domain-containing protein</fullName>
    </recommendedName>
</protein>
<name>A0A4Y1YNC6_9PROT</name>
<feature type="domain" description="BON" evidence="2">
    <location>
        <begin position="48"/>
        <end position="117"/>
    </location>
</feature>
<dbReference type="Pfam" id="PF04972">
    <property type="entry name" value="BON"/>
    <property type="match status" value="1"/>
</dbReference>
<organism evidence="3 4">
    <name type="scientific">Nitrosomonas stercoris</name>
    <dbReference type="NCBI Taxonomy" id="1444684"/>
    <lineage>
        <taxon>Bacteria</taxon>
        <taxon>Pseudomonadati</taxon>
        <taxon>Pseudomonadota</taxon>
        <taxon>Betaproteobacteria</taxon>
        <taxon>Nitrosomonadales</taxon>
        <taxon>Nitrosomonadaceae</taxon>
        <taxon>Nitrosomonas</taxon>
    </lineage>
</organism>
<evidence type="ECO:0000313" key="4">
    <source>
        <dbReference type="Proteomes" id="UP000316473"/>
    </source>
</evidence>
<dbReference type="PROSITE" id="PS50914">
    <property type="entry name" value="BON"/>
    <property type="match status" value="1"/>
</dbReference>
<dbReference type="EMBL" id="AP019755">
    <property type="protein sequence ID" value="BBL35524.1"/>
    <property type="molecule type" value="Genomic_DNA"/>
</dbReference>
<dbReference type="Proteomes" id="UP000316473">
    <property type="component" value="Chromosome"/>
</dbReference>
<accession>A0A4Y1YNC6</accession>